<organism evidence="2 3">
    <name type="scientific">Actinomadura gamaensis</name>
    <dbReference type="NCBI Taxonomy" id="1763541"/>
    <lineage>
        <taxon>Bacteria</taxon>
        <taxon>Bacillati</taxon>
        <taxon>Actinomycetota</taxon>
        <taxon>Actinomycetes</taxon>
        <taxon>Streptosporangiales</taxon>
        <taxon>Thermomonosporaceae</taxon>
        <taxon>Actinomadura</taxon>
    </lineage>
</organism>
<dbReference type="EMBL" id="JBHSIT010000004">
    <property type="protein sequence ID" value="MFC4909032.1"/>
    <property type="molecule type" value="Genomic_DNA"/>
</dbReference>
<dbReference type="SUPFAM" id="SSF69118">
    <property type="entry name" value="AhpD-like"/>
    <property type="match status" value="1"/>
</dbReference>
<dbReference type="Proteomes" id="UP001595872">
    <property type="component" value="Unassembled WGS sequence"/>
</dbReference>
<protein>
    <submittedName>
        <fullName evidence="2">Carboxymuconolactone decarboxylase family protein</fullName>
    </submittedName>
</protein>
<dbReference type="RefSeq" id="WP_378256188.1">
    <property type="nucleotide sequence ID" value="NZ_JBHSIT010000004.1"/>
</dbReference>
<feature type="domain" description="Carboxymuconolactone decarboxylase-like" evidence="1">
    <location>
        <begin position="21"/>
        <end position="103"/>
    </location>
</feature>
<dbReference type="InterPro" id="IPR003779">
    <property type="entry name" value="CMD-like"/>
</dbReference>
<keyword evidence="3" id="KW-1185">Reference proteome</keyword>
<evidence type="ECO:0000313" key="3">
    <source>
        <dbReference type="Proteomes" id="UP001595872"/>
    </source>
</evidence>
<sequence>MSLTAPDGLNSRLPDLTQQFPELAKLSAAVHKAIRDSSIPQNTVTLMQLRAAQLVGSTYHAFRLTDNLRQAGESEERIAALVTWRDAHAFFSDAERVALELVEAVLTPNPSGERVSDDLFARASAHYDAEEMWSLTVAIGHFCLFMPIALIGKPIPGRPPGKNYTN</sequence>
<accession>A0ABV9TY43</accession>
<comment type="caution">
    <text evidence="2">The sequence shown here is derived from an EMBL/GenBank/DDBJ whole genome shotgun (WGS) entry which is preliminary data.</text>
</comment>
<proteinExistence type="predicted"/>
<dbReference type="PANTHER" id="PTHR34846">
    <property type="entry name" value="4-CARBOXYMUCONOLACTONE DECARBOXYLASE FAMILY PROTEIN (AFU_ORTHOLOGUE AFUA_6G11590)"/>
    <property type="match status" value="1"/>
</dbReference>
<reference evidence="3" key="1">
    <citation type="journal article" date="2019" name="Int. J. Syst. Evol. Microbiol.">
        <title>The Global Catalogue of Microorganisms (GCM) 10K type strain sequencing project: providing services to taxonomists for standard genome sequencing and annotation.</title>
        <authorList>
            <consortium name="The Broad Institute Genomics Platform"/>
            <consortium name="The Broad Institute Genome Sequencing Center for Infectious Disease"/>
            <person name="Wu L."/>
            <person name="Ma J."/>
        </authorList>
    </citation>
    <scope>NUCLEOTIDE SEQUENCE [LARGE SCALE GENOMIC DNA]</scope>
    <source>
        <strain evidence="3">KLKA75</strain>
    </source>
</reference>
<evidence type="ECO:0000313" key="2">
    <source>
        <dbReference type="EMBL" id="MFC4909032.1"/>
    </source>
</evidence>
<gene>
    <name evidence="2" type="ORF">ACFPCY_17040</name>
</gene>
<dbReference type="Pfam" id="PF02627">
    <property type="entry name" value="CMD"/>
    <property type="match status" value="1"/>
</dbReference>
<dbReference type="PANTHER" id="PTHR34846:SF10">
    <property type="entry name" value="CYTOPLASMIC PROTEIN"/>
    <property type="match status" value="1"/>
</dbReference>
<evidence type="ECO:0000259" key="1">
    <source>
        <dbReference type="Pfam" id="PF02627"/>
    </source>
</evidence>
<name>A0ABV9TY43_9ACTN</name>
<dbReference type="Gene3D" id="1.20.1290.10">
    <property type="entry name" value="AhpD-like"/>
    <property type="match status" value="1"/>
</dbReference>
<dbReference type="InterPro" id="IPR029032">
    <property type="entry name" value="AhpD-like"/>
</dbReference>